<dbReference type="CDD" id="cd10017">
    <property type="entry name" value="B3_DNA"/>
    <property type="match status" value="1"/>
</dbReference>
<organism evidence="8 9">
    <name type="scientific">Heracleum sosnowskyi</name>
    <dbReference type="NCBI Taxonomy" id="360622"/>
    <lineage>
        <taxon>Eukaryota</taxon>
        <taxon>Viridiplantae</taxon>
        <taxon>Streptophyta</taxon>
        <taxon>Embryophyta</taxon>
        <taxon>Tracheophyta</taxon>
        <taxon>Spermatophyta</taxon>
        <taxon>Magnoliopsida</taxon>
        <taxon>eudicotyledons</taxon>
        <taxon>Gunneridae</taxon>
        <taxon>Pentapetalae</taxon>
        <taxon>asterids</taxon>
        <taxon>campanulids</taxon>
        <taxon>Apiales</taxon>
        <taxon>Apiaceae</taxon>
        <taxon>Apioideae</taxon>
        <taxon>apioid superclade</taxon>
        <taxon>Tordylieae</taxon>
        <taxon>Tordyliinae</taxon>
        <taxon>Heracleum</taxon>
    </lineage>
</organism>
<keyword evidence="3" id="KW-0805">Transcription regulation</keyword>
<dbReference type="GO" id="GO:0003677">
    <property type="term" value="F:DNA binding"/>
    <property type="evidence" value="ECO:0007669"/>
    <property type="project" value="UniProtKB-KW"/>
</dbReference>
<feature type="domain" description="TF-B3" evidence="7">
    <location>
        <begin position="150"/>
        <end position="201"/>
    </location>
</feature>
<comment type="caution">
    <text evidence="8">The sequence shown here is derived from an EMBL/GenBank/DDBJ whole genome shotgun (WGS) entry which is preliminary data.</text>
</comment>
<reference evidence="8" key="1">
    <citation type="submission" date="2023-02" db="EMBL/GenBank/DDBJ databases">
        <title>Genome of toxic invasive species Heracleum sosnowskyi carries increased number of genes despite the absence of recent whole-genome duplications.</title>
        <authorList>
            <person name="Schelkunov M."/>
            <person name="Shtratnikova V."/>
            <person name="Makarenko M."/>
            <person name="Klepikova A."/>
            <person name="Omelchenko D."/>
            <person name="Novikova G."/>
            <person name="Obukhova E."/>
            <person name="Bogdanov V."/>
            <person name="Penin A."/>
            <person name="Logacheva M."/>
        </authorList>
    </citation>
    <scope>NUCLEOTIDE SEQUENCE</scope>
    <source>
        <strain evidence="8">Hsosn_3</strain>
        <tissue evidence="8">Leaf</tissue>
    </source>
</reference>
<feature type="domain" description="TF-B3" evidence="7">
    <location>
        <begin position="326"/>
        <end position="419"/>
    </location>
</feature>
<evidence type="ECO:0000256" key="3">
    <source>
        <dbReference type="ARBA" id="ARBA00023015"/>
    </source>
</evidence>
<dbReference type="PROSITE" id="PS50863">
    <property type="entry name" value="B3"/>
    <property type="match status" value="2"/>
</dbReference>
<keyword evidence="5" id="KW-0804">Transcription</keyword>
<evidence type="ECO:0000313" key="8">
    <source>
        <dbReference type="EMBL" id="KAK1358207.1"/>
    </source>
</evidence>
<dbReference type="InterPro" id="IPR003340">
    <property type="entry name" value="B3_DNA-bd"/>
</dbReference>
<dbReference type="SUPFAM" id="SSF101936">
    <property type="entry name" value="DNA-binding pseudobarrel domain"/>
    <property type="match status" value="2"/>
</dbReference>
<keyword evidence="9" id="KW-1185">Reference proteome</keyword>
<dbReference type="InterPro" id="IPR039218">
    <property type="entry name" value="REM_fam"/>
</dbReference>
<name>A0AAD8GZJ0_9APIA</name>
<evidence type="ECO:0000313" key="9">
    <source>
        <dbReference type="Proteomes" id="UP001237642"/>
    </source>
</evidence>
<dbReference type="Gene3D" id="2.40.330.10">
    <property type="entry name" value="DNA-binding pseudobarrel domain"/>
    <property type="match status" value="2"/>
</dbReference>
<evidence type="ECO:0000259" key="7">
    <source>
        <dbReference type="PROSITE" id="PS50863"/>
    </source>
</evidence>
<reference evidence="8" key="2">
    <citation type="submission" date="2023-05" db="EMBL/GenBank/DDBJ databases">
        <authorList>
            <person name="Schelkunov M.I."/>
        </authorList>
    </citation>
    <scope>NUCLEOTIDE SEQUENCE</scope>
    <source>
        <strain evidence="8">Hsosn_3</strain>
        <tissue evidence="8">Leaf</tissue>
    </source>
</reference>
<evidence type="ECO:0000256" key="6">
    <source>
        <dbReference type="ARBA" id="ARBA00023242"/>
    </source>
</evidence>
<keyword evidence="2" id="KW-0677">Repeat</keyword>
<dbReference type="AlphaFoldDB" id="A0AAD8GZJ0"/>
<evidence type="ECO:0000256" key="5">
    <source>
        <dbReference type="ARBA" id="ARBA00023163"/>
    </source>
</evidence>
<evidence type="ECO:0000256" key="4">
    <source>
        <dbReference type="ARBA" id="ARBA00023125"/>
    </source>
</evidence>
<gene>
    <name evidence="8" type="ORF">POM88_051463</name>
</gene>
<protein>
    <recommendedName>
        <fullName evidence="7">TF-B3 domain-containing protein</fullName>
    </recommendedName>
</protein>
<evidence type="ECO:0000256" key="1">
    <source>
        <dbReference type="ARBA" id="ARBA00004123"/>
    </source>
</evidence>
<accession>A0AAD8GZJ0</accession>
<dbReference type="GO" id="GO:0005634">
    <property type="term" value="C:nucleus"/>
    <property type="evidence" value="ECO:0007669"/>
    <property type="project" value="UniProtKB-SubCell"/>
</dbReference>
<dbReference type="EMBL" id="JAUIZM010000011">
    <property type="protein sequence ID" value="KAK1358207.1"/>
    <property type="molecule type" value="Genomic_DNA"/>
</dbReference>
<comment type="subcellular location">
    <subcellularLocation>
        <location evidence="1">Nucleus</location>
    </subcellularLocation>
</comment>
<dbReference type="PANTHER" id="PTHR31674:SF62">
    <property type="entry name" value="B3 DOMAIN-CONTAINING PROTEIN REM14-RELATED"/>
    <property type="match status" value="1"/>
</dbReference>
<dbReference type="PANTHER" id="PTHR31674">
    <property type="entry name" value="B3 DOMAIN-CONTAINING PROTEIN REM-LIKE 3-RELATED"/>
    <property type="match status" value="1"/>
</dbReference>
<proteinExistence type="predicted"/>
<dbReference type="InterPro" id="IPR015300">
    <property type="entry name" value="DNA-bd_pseudobarrel_sf"/>
</dbReference>
<dbReference type="Proteomes" id="UP001237642">
    <property type="component" value="Unassembled WGS sequence"/>
</dbReference>
<evidence type="ECO:0000256" key="2">
    <source>
        <dbReference type="ARBA" id="ARBA00022737"/>
    </source>
</evidence>
<dbReference type="Pfam" id="PF02362">
    <property type="entry name" value="B3"/>
    <property type="match status" value="1"/>
</dbReference>
<keyword evidence="6" id="KW-0539">Nucleus</keyword>
<keyword evidence="4" id="KW-0238">DNA-binding</keyword>
<sequence>MWPATFIKTSGTIEGLQCMISFYGLKQYNLPLLQYTGGSHFNVHIFNCYAVEIEYPLHSIPSKKSGIQTENLMCSNVNLITKSKFETEILEVALNFNAYNNSDELWEVKIDNKNLEIKDLHQVLSKEAMGKLNIDKKVGYVDVGFVKNYWKIDLVEDNGIWSFGNGWNDFARESNLSEGDICIFNNTNKKNSLRVAIFKLKDISNWNPPKGPSSDVHAKRLLNFYSIMPESMMVFEYFGESTFYLSILGPNGVDILYDQQNKLLLEEVVMESTVQNYMSVSDSTEVHEEGIHGDEHISSEDYDIVEESLPILSREENSENKTENFSVSLKNSHFDAKSHGVYIPRSLVNFYKKWRNQKTVTLSYQGKKWPIKGNAEGKRCRLGKGWSQFISKNEFVVGQSINFQYLPNNKIMFKVTTEI</sequence>